<sequence length="66" mass="7197">MGLRRLRHRAPEAPAAEALGAVLDDGRRVPYYDLPPELSVWAATGYGALRDDLVARVLRGDPDAAR</sequence>
<evidence type="ECO:0000313" key="2">
    <source>
        <dbReference type="Proteomes" id="UP000265719"/>
    </source>
</evidence>
<dbReference type="RefSeq" id="WP_068693249.1">
    <property type="nucleotide sequence ID" value="NZ_CP063196.1"/>
</dbReference>
<dbReference type="KEGG" id="thao:NI17_015685"/>
<gene>
    <name evidence="1" type="ORF">NI17_015685</name>
</gene>
<organism evidence="1 2">
    <name type="scientific">Thermobifida halotolerans</name>
    <dbReference type="NCBI Taxonomy" id="483545"/>
    <lineage>
        <taxon>Bacteria</taxon>
        <taxon>Bacillati</taxon>
        <taxon>Actinomycetota</taxon>
        <taxon>Actinomycetes</taxon>
        <taxon>Streptosporangiales</taxon>
        <taxon>Nocardiopsidaceae</taxon>
        <taxon>Thermobifida</taxon>
    </lineage>
</organism>
<protein>
    <submittedName>
        <fullName evidence="1">Uncharacterized protein</fullName>
    </submittedName>
</protein>
<accession>A0AA97LUL4</accession>
<dbReference type="AlphaFoldDB" id="A0AA97LUL4"/>
<name>A0AA97LUL4_9ACTN</name>
<reference evidence="1" key="1">
    <citation type="submission" date="2020-10" db="EMBL/GenBank/DDBJ databases">
        <title>De novo genome project of the cellulose decomposer Thermobifida halotolerans type strain.</title>
        <authorList>
            <person name="Nagy I."/>
            <person name="Horvath B."/>
            <person name="Kukolya J."/>
            <person name="Nagy I."/>
            <person name="Orsini M."/>
        </authorList>
    </citation>
    <scope>NUCLEOTIDE SEQUENCE</scope>
    <source>
        <strain evidence="1">DSM 44931</strain>
    </source>
</reference>
<evidence type="ECO:0000313" key="1">
    <source>
        <dbReference type="EMBL" id="UOE18275.1"/>
    </source>
</evidence>
<dbReference type="EMBL" id="CP063196">
    <property type="protein sequence ID" value="UOE18275.1"/>
    <property type="molecule type" value="Genomic_DNA"/>
</dbReference>
<dbReference type="Proteomes" id="UP000265719">
    <property type="component" value="Chromosome"/>
</dbReference>
<proteinExistence type="predicted"/>
<keyword evidence="2" id="KW-1185">Reference proteome</keyword>